<proteinExistence type="predicted"/>
<sequence length="446" mass="43447">MPTHAATPQDLRTTVGGVQTPAAGQGSSRAGRHQQIGPAPFLDVPEPEYLMDWRYPQPSGGLYNGGLTSGARMDAVRPGSVTGGYNPGGPGANLTPGVQTPTVGFGPAGSSGVGNNQLTPNSTLGFGGQTSQAQFLPEYDTQAAAPPAVDLGLNDGGFTSGAQMNAIWSGAVTGGYNPWEPGASLTPSVQIPAVGLGQAAAPPAVGFGLNNGGFTSGAQMNAVWSGAVTGGYNPGEPGASLTPSVQIPAVGLGQAAAPPAVGFGLNNGGFTSGAQMNAVWSGAVTGGYNPGEPGASLTPSVQIPAVGLGQAAAPPAVGFGLNNGGFTSGAQMNAVWSGAVTGGYNPGEPGASLTPSVQIPAVGLGQAAAPPAVGFGLNNGGFTSGAQMNAVWPGVVTGGYNPGEPGASLTPGVQTLALGVGQAAAPPEDCLPSSCSDSFMDQIFRV</sequence>
<reference evidence="2" key="2">
    <citation type="submission" date="2023-06" db="EMBL/GenBank/DDBJ databases">
        <authorList>
            <person name="Swenson N.G."/>
            <person name="Wegrzyn J.L."/>
            <person name="Mcevoy S.L."/>
        </authorList>
    </citation>
    <scope>NUCLEOTIDE SEQUENCE</scope>
    <source>
        <strain evidence="2">NS2018</strain>
        <tissue evidence="2">Leaf</tissue>
    </source>
</reference>
<name>A0AA39SJ52_ACESA</name>
<evidence type="ECO:0000313" key="2">
    <source>
        <dbReference type="EMBL" id="KAK0592293.1"/>
    </source>
</evidence>
<gene>
    <name evidence="2" type="ORF">LWI29_016737</name>
</gene>
<reference evidence="2" key="1">
    <citation type="journal article" date="2022" name="Plant J.">
        <title>Strategies of tolerance reflected in two North American maple genomes.</title>
        <authorList>
            <person name="McEvoy S.L."/>
            <person name="Sezen U.U."/>
            <person name="Trouern-Trend A."/>
            <person name="McMahon S.M."/>
            <person name="Schaberg P.G."/>
            <person name="Yang J."/>
            <person name="Wegrzyn J.L."/>
            <person name="Swenson N.G."/>
        </authorList>
    </citation>
    <scope>NUCLEOTIDE SEQUENCE</scope>
    <source>
        <strain evidence="2">NS2018</strain>
    </source>
</reference>
<comment type="caution">
    <text evidence="2">The sequence shown here is derived from an EMBL/GenBank/DDBJ whole genome shotgun (WGS) entry which is preliminary data.</text>
</comment>
<dbReference type="AlphaFoldDB" id="A0AA39SJ52"/>
<protein>
    <submittedName>
        <fullName evidence="2">Uncharacterized protein</fullName>
    </submittedName>
</protein>
<keyword evidence="3" id="KW-1185">Reference proteome</keyword>
<evidence type="ECO:0000313" key="3">
    <source>
        <dbReference type="Proteomes" id="UP001168877"/>
    </source>
</evidence>
<accession>A0AA39SJ52</accession>
<feature type="region of interest" description="Disordered" evidence="1">
    <location>
        <begin position="1"/>
        <end position="40"/>
    </location>
</feature>
<dbReference type="EMBL" id="JAUESC010000380">
    <property type="protein sequence ID" value="KAK0592293.1"/>
    <property type="molecule type" value="Genomic_DNA"/>
</dbReference>
<evidence type="ECO:0000256" key="1">
    <source>
        <dbReference type="SAM" id="MobiDB-lite"/>
    </source>
</evidence>
<dbReference type="Proteomes" id="UP001168877">
    <property type="component" value="Unassembled WGS sequence"/>
</dbReference>
<organism evidence="2 3">
    <name type="scientific">Acer saccharum</name>
    <name type="common">Sugar maple</name>
    <dbReference type="NCBI Taxonomy" id="4024"/>
    <lineage>
        <taxon>Eukaryota</taxon>
        <taxon>Viridiplantae</taxon>
        <taxon>Streptophyta</taxon>
        <taxon>Embryophyta</taxon>
        <taxon>Tracheophyta</taxon>
        <taxon>Spermatophyta</taxon>
        <taxon>Magnoliopsida</taxon>
        <taxon>eudicotyledons</taxon>
        <taxon>Gunneridae</taxon>
        <taxon>Pentapetalae</taxon>
        <taxon>rosids</taxon>
        <taxon>malvids</taxon>
        <taxon>Sapindales</taxon>
        <taxon>Sapindaceae</taxon>
        <taxon>Hippocastanoideae</taxon>
        <taxon>Acereae</taxon>
        <taxon>Acer</taxon>
    </lineage>
</organism>